<evidence type="ECO:0000256" key="5">
    <source>
        <dbReference type="ARBA" id="ARBA00023040"/>
    </source>
</evidence>
<evidence type="ECO:0000256" key="11">
    <source>
        <dbReference type="SAM" id="Phobius"/>
    </source>
</evidence>
<comment type="similarity">
    <text evidence="10">Belongs to the G-protein coupled receptor 1 family.</text>
</comment>
<dbReference type="GO" id="GO:0019722">
    <property type="term" value="P:calcium-mediated signaling"/>
    <property type="evidence" value="ECO:0007669"/>
    <property type="project" value="TreeGrafter"/>
</dbReference>
<keyword evidence="9 10" id="KW-0807">Transducer</keyword>
<feature type="transmembrane region" description="Helical" evidence="11">
    <location>
        <begin position="20"/>
        <end position="48"/>
    </location>
</feature>
<dbReference type="PROSITE" id="PS50262">
    <property type="entry name" value="G_PROTEIN_RECEP_F1_2"/>
    <property type="match status" value="1"/>
</dbReference>
<dbReference type="SUPFAM" id="SSF81321">
    <property type="entry name" value="Family A G protein-coupled receptor-like"/>
    <property type="match status" value="1"/>
</dbReference>
<feature type="transmembrane region" description="Helical" evidence="11">
    <location>
        <begin position="60"/>
        <end position="83"/>
    </location>
</feature>
<keyword evidence="7 10" id="KW-0675">Receptor</keyword>
<feature type="transmembrane region" description="Helical" evidence="11">
    <location>
        <begin position="135"/>
        <end position="158"/>
    </location>
</feature>
<feature type="transmembrane region" description="Helical" evidence="11">
    <location>
        <begin position="95"/>
        <end position="114"/>
    </location>
</feature>
<evidence type="ECO:0000256" key="7">
    <source>
        <dbReference type="ARBA" id="ARBA00023170"/>
    </source>
</evidence>
<accession>G3N879</accession>
<dbReference type="GeneTree" id="ENSGT00950000182966"/>
<evidence type="ECO:0000256" key="9">
    <source>
        <dbReference type="ARBA" id="ARBA00023224"/>
    </source>
</evidence>
<dbReference type="PROSITE" id="PS00237">
    <property type="entry name" value="G_PROTEIN_RECEP_F1_1"/>
    <property type="match status" value="1"/>
</dbReference>
<evidence type="ECO:0000259" key="12">
    <source>
        <dbReference type="PROSITE" id="PS50262"/>
    </source>
</evidence>
<dbReference type="PRINTS" id="PR01157">
    <property type="entry name" value="P2YPURNOCPTR"/>
</dbReference>
<dbReference type="AlphaFoldDB" id="G3N879"/>
<dbReference type="InterPro" id="IPR017452">
    <property type="entry name" value="GPCR_Rhodpsn_7TM"/>
</dbReference>
<reference evidence="13 14" key="1">
    <citation type="journal article" date="2021" name="G3 (Bethesda)">
        <title>Improved contiguity of the threespine stickleback genome using long-read sequencing.</title>
        <authorList>
            <person name="Nath S."/>
            <person name="Shaw D.E."/>
            <person name="White M.A."/>
        </authorList>
    </citation>
    <scope>NUCLEOTIDE SEQUENCE [LARGE SCALE GENOMIC DNA]</scope>
    <source>
        <strain evidence="13 14">Lake Benthic</strain>
    </source>
</reference>
<organism evidence="13 14">
    <name type="scientific">Gasterosteus aculeatus aculeatus</name>
    <name type="common">three-spined stickleback</name>
    <dbReference type="NCBI Taxonomy" id="481459"/>
    <lineage>
        <taxon>Eukaryota</taxon>
        <taxon>Metazoa</taxon>
        <taxon>Chordata</taxon>
        <taxon>Craniata</taxon>
        <taxon>Vertebrata</taxon>
        <taxon>Euteleostomi</taxon>
        <taxon>Actinopterygii</taxon>
        <taxon>Neopterygii</taxon>
        <taxon>Teleostei</taxon>
        <taxon>Neoteleostei</taxon>
        <taxon>Acanthomorphata</taxon>
        <taxon>Eupercaria</taxon>
        <taxon>Perciformes</taxon>
        <taxon>Cottioidei</taxon>
        <taxon>Gasterosteales</taxon>
        <taxon>Gasterosteidae</taxon>
        <taxon>Gasterosteus</taxon>
    </lineage>
</organism>
<dbReference type="Ensembl" id="ENSGACT00000001514.2">
    <property type="protein sequence ID" value="ENSGACP00000001513.2"/>
    <property type="gene ID" value="ENSGACG00000001168.2"/>
</dbReference>
<reference evidence="13" key="2">
    <citation type="submission" date="2025-08" db="UniProtKB">
        <authorList>
            <consortium name="Ensembl"/>
        </authorList>
    </citation>
    <scope>IDENTIFICATION</scope>
</reference>
<feature type="transmembrane region" description="Helical" evidence="11">
    <location>
        <begin position="263"/>
        <end position="284"/>
    </location>
</feature>
<evidence type="ECO:0000313" key="14">
    <source>
        <dbReference type="Proteomes" id="UP000007635"/>
    </source>
</evidence>
<dbReference type="PANTHER" id="PTHR10489:SF946">
    <property type="entry name" value="LEUKOTRIENE B4 RECEPTOR 1-LIKE"/>
    <property type="match status" value="1"/>
</dbReference>
<dbReference type="Gene3D" id="1.20.1070.10">
    <property type="entry name" value="Rhodopsin 7-helix transmembrane proteins"/>
    <property type="match status" value="1"/>
</dbReference>
<evidence type="ECO:0000256" key="6">
    <source>
        <dbReference type="ARBA" id="ARBA00023136"/>
    </source>
</evidence>
<sequence length="340" mass="38059">MNDSTELSSAEEMSPEEFDGGTAVACVILALSFLVGAPGNLLVIWTILKHVKQRSHTVVLILHLAVADLLVLITLPLWIYSLAHTWALGKYLCMALVYTVSVCMFSSIFFITLMSVERYVGICRPFVMRRWKTTFMNRCLALLWLLASLLAVLCVLLQPGSDGTEQCFAYELTSVTQAILLLCLQTVWGFLIPFIILSICYFLVAAELRKRSFDSKQKSVGLVYAVVVAFALCWLPYHIINIIDLVCSLRSGTERECVSQSLVFSAGALVFISSSVNPVLYALFARNFQGSLEQSRLVRLFQEMVSHTNKLRDLVAQQELDRGQQTVELMSDMKCEISLL</sequence>
<dbReference type="InterPro" id="IPR000276">
    <property type="entry name" value="GPCR_Rhodpsn"/>
</dbReference>
<feature type="transmembrane region" description="Helical" evidence="11">
    <location>
        <begin position="220"/>
        <end position="243"/>
    </location>
</feature>
<evidence type="ECO:0000256" key="1">
    <source>
        <dbReference type="ARBA" id="ARBA00004651"/>
    </source>
</evidence>
<evidence type="ECO:0000256" key="10">
    <source>
        <dbReference type="RuleBase" id="RU000688"/>
    </source>
</evidence>
<dbReference type="GO" id="GO:0009897">
    <property type="term" value="C:external side of plasma membrane"/>
    <property type="evidence" value="ECO:0007669"/>
    <property type="project" value="TreeGrafter"/>
</dbReference>
<dbReference type="Pfam" id="PF00001">
    <property type="entry name" value="7tm_1"/>
    <property type="match status" value="1"/>
</dbReference>
<keyword evidence="3 10" id="KW-0812">Transmembrane</keyword>
<dbReference type="GO" id="GO:0060326">
    <property type="term" value="P:cell chemotaxis"/>
    <property type="evidence" value="ECO:0007669"/>
    <property type="project" value="TreeGrafter"/>
</dbReference>
<feature type="transmembrane region" description="Helical" evidence="11">
    <location>
        <begin position="178"/>
        <end position="208"/>
    </location>
</feature>
<dbReference type="GO" id="GO:0019957">
    <property type="term" value="F:C-C chemokine binding"/>
    <property type="evidence" value="ECO:0007669"/>
    <property type="project" value="TreeGrafter"/>
</dbReference>
<protein>
    <recommendedName>
        <fullName evidence="12">G-protein coupled receptors family 1 profile domain-containing protein</fullName>
    </recommendedName>
</protein>
<dbReference type="GO" id="GO:0016493">
    <property type="term" value="F:C-C chemokine receptor activity"/>
    <property type="evidence" value="ECO:0007669"/>
    <property type="project" value="TreeGrafter"/>
</dbReference>
<reference evidence="13" key="3">
    <citation type="submission" date="2025-09" db="UniProtKB">
        <authorList>
            <consortium name="Ensembl"/>
        </authorList>
    </citation>
    <scope>IDENTIFICATION</scope>
</reference>
<dbReference type="GO" id="GO:0007204">
    <property type="term" value="P:positive regulation of cytosolic calcium ion concentration"/>
    <property type="evidence" value="ECO:0007669"/>
    <property type="project" value="TreeGrafter"/>
</dbReference>
<keyword evidence="14" id="KW-1185">Reference proteome</keyword>
<evidence type="ECO:0000313" key="13">
    <source>
        <dbReference type="Ensembl" id="ENSGACP00000001513.2"/>
    </source>
</evidence>
<feature type="domain" description="G-protein coupled receptors family 1 profile" evidence="12">
    <location>
        <begin position="39"/>
        <end position="281"/>
    </location>
</feature>
<dbReference type="InterPro" id="IPR050119">
    <property type="entry name" value="CCR1-9-like"/>
</dbReference>
<dbReference type="PANTHER" id="PTHR10489">
    <property type="entry name" value="CELL ADHESION MOLECULE"/>
    <property type="match status" value="1"/>
</dbReference>
<dbReference type="PRINTS" id="PR00237">
    <property type="entry name" value="GPCRRHODOPSN"/>
</dbReference>
<evidence type="ECO:0000256" key="8">
    <source>
        <dbReference type="ARBA" id="ARBA00023180"/>
    </source>
</evidence>
<keyword evidence="5 10" id="KW-0297">G-protein coupled receptor</keyword>
<keyword evidence="6 11" id="KW-0472">Membrane</keyword>
<keyword evidence="4 11" id="KW-1133">Transmembrane helix</keyword>
<keyword evidence="2" id="KW-1003">Cell membrane</keyword>
<keyword evidence="8" id="KW-0325">Glycoprotein</keyword>
<evidence type="ECO:0000256" key="3">
    <source>
        <dbReference type="ARBA" id="ARBA00022692"/>
    </source>
</evidence>
<evidence type="ECO:0000256" key="2">
    <source>
        <dbReference type="ARBA" id="ARBA00022475"/>
    </source>
</evidence>
<name>G3N879_GASAC</name>
<dbReference type="GO" id="GO:0004974">
    <property type="term" value="F:leukotriene receptor activity"/>
    <property type="evidence" value="ECO:0007669"/>
    <property type="project" value="UniProtKB-ARBA"/>
</dbReference>
<proteinExistence type="inferred from homology"/>
<comment type="subcellular location">
    <subcellularLocation>
        <location evidence="1">Cell membrane</location>
        <topology evidence="1">Multi-pass membrane protein</topology>
    </subcellularLocation>
</comment>
<dbReference type="FunFam" id="1.20.1070.10:FF:000109">
    <property type="entry name" value="Leukotriene B4 receptor"/>
    <property type="match status" value="1"/>
</dbReference>
<dbReference type="Bgee" id="ENSGACG00000001168">
    <property type="expression patterns" value="Expressed in intestinal epithelial cell"/>
</dbReference>
<dbReference type="GO" id="GO:0006955">
    <property type="term" value="P:immune response"/>
    <property type="evidence" value="ECO:0007669"/>
    <property type="project" value="TreeGrafter"/>
</dbReference>
<evidence type="ECO:0000256" key="4">
    <source>
        <dbReference type="ARBA" id="ARBA00022989"/>
    </source>
</evidence>
<dbReference type="Proteomes" id="UP000007635">
    <property type="component" value="Chromosome II"/>
</dbReference>